<dbReference type="EMBL" id="PYMJ01000056">
    <property type="protein sequence ID" value="PSU43614.1"/>
    <property type="molecule type" value="Genomic_DNA"/>
</dbReference>
<evidence type="ECO:0000313" key="1">
    <source>
        <dbReference type="EMBL" id="PSU43614.1"/>
    </source>
</evidence>
<dbReference type="Proteomes" id="UP000240987">
    <property type="component" value="Unassembled WGS sequence"/>
</dbReference>
<reference evidence="1 2" key="1">
    <citation type="submission" date="2018-01" db="EMBL/GenBank/DDBJ databases">
        <title>Whole genome sequencing of Histamine producing bacteria.</title>
        <authorList>
            <person name="Butler K."/>
        </authorList>
    </citation>
    <scope>NUCLEOTIDE SEQUENCE [LARGE SCALE GENOMIC DNA]</scope>
    <source>
        <strain evidence="1 2">JCM 12947</strain>
    </source>
</reference>
<comment type="caution">
    <text evidence="1">The sequence shown here is derived from an EMBL/GenBank/DDBJ whole genome shotgun (WGS) entry which is preliminary data.</text>
</comment>
<accession>A0A2T3J6H2</accession>
<proteinExistence type="predicted"/>
<protein>
    <submittedName>
        <fullName evidence="1">Uncharacterized protein</fullName>
    </submittedName>
</protein>
<organism evidence="1 2">
    <name type="scientific">Photobacterium frigidiphilum</name>
    <dbReference type="NCBI Taxonomy" id="264736"/>
    <lineage>
        <taxon>Bacteria</taxon>
        <taxon>Pseudomonadati</taxon>
        <taxon>Pseudomonadota</taxon>
        <taxon>Gammaproteobacteria</taxon>
        <taxon>Vibrionales</taxon>
        <taxon>Vibrionaceae</taxon>
        <taxon>Photobacterium</taxon>
    </lineage>
</organism>
<gene>
    <name evidence="1" type="ORF">C9J12_27935</name>
</gene>
<name>A0A2T3J6H2_9GAMM</name>
<evidence type="ECO:0000313" key="2">
    <source>
        <dbReference type="Proteomes" id="UP000240987"/>
    </source>
</evidence>
<keyword evidence="2" id="KW-1185">Reference proteome</keyword>
<dbReference type="AlphaFoldDB" id="A0A2T3J6H2"/>
<sequence length="61" mass="7135">MWKCCKRLFSIVVLNVNFENGYDAKYAIRNGNFFVIVGSRQVNIHIKINNKFEKLSRKVNG</sequence>